<dbReference type="InParanoid" id="A0A517SIP4"/>
<keyword evidence="3" id="KW-0472">Membrane</keyword>
<dbReference type="OrthoDB" id="1698854at2"/>
<gene>
    <name evidence="5" type="primary">cspE</name>
    <name evidence="5" type="ORF">Pan44_40520</name>
</gene>
<evidence type="ECO:0000256" key="3">
    <source>
        <dbReference type="SAM" id="Phobius"/>
    </source>
</evidence>
<dbReference type="GO" id="GO:0043488">
    <property type="term" value="P:regulation of mRNA stability"/>
    <property type="evidence" value="ECO:0007669"/>
    <property type="project" value="TreeGrafter"/>
</dbReference>
<keyword evidence="3" id="KW-0812">Transmembrane</keyword>
<dbReference type="SMART" id="SM00357">
    <property type="entry name" value="CSP"/>
    <property type="match status" value="1"/>
</dbReference>
<dbReference type="PANTHER" id="PTHR12962">
    <property type="entry name" value="CALCIUM-REGULATED HEAT STABLE PROTEIN CRHSP-24-RELATED"/>
    <property type="match status" value="1"/>
</dbReference>
<dbReference type="PANTHER" id="PTHR12962:SF1">
    <property type="entry name" value="COLD SHOCK DOMAIN-CONTAINING PROTEIN CG9705"/>
    <property type="match status" value="1"/>
</dbReference>
<dbReference type="Proteomes" id="UP000315700">
    <property type="component" value="Chromosome"/>
</dbReference>
<dbReference type="InterPro" id="IPR052069">
    <property type="entry name" value="Ca-reg_mRNA-binding_domain"/>
</dbReference>
<organism evidence="5 6">
    <name type="scientific">Caulifigura coniformis</name>
    <dbReference type="NCBI Taxonomy" id="2527983"/>
    <lineage>
        <taxon>Bacteria</taxon>
        <taxon>Pseudomonadati</taxon>
        <taxon>Planctomycetota</taxon>
        <taxon>Planctomycetia</taxon>
        <taxon>Planctomycetales</taxon>
        <taxon>Planctomycetaceae</taxon>
        <taxon>Caulifigura</taxon>
    </lineage>
</organism>
<keyword evidence="1" id="KW-0597">Phosphoprotein</keyword>
<evidence type="ECO:0000313" key="5">
    <source>
        <dbReference type="EMBL" id="QDT56003.1"/>
    </source>
</evidence>
<comment type="subcellular location">
    <subcellularLocation>
        <location evidence="2">Cytoplasm</location>
    </subcellularLocation>
</comment>
<keyword evidence="3" id="KW-1133">Transmembrane helix</keyword>
<protein>
    <submittedName>
        <fullName evidence="5">Cold shock-like protein CspE</fullName>
    </submittedName>
</protein>
<dbReference type="CDD" id="cd04458">
    <property type="entry name" value="CSP_CDS"/>
    <property type="match status" value="1"/>
</dbReference>
<dbReference type="SUPFAM" id="SSF50249">
    <property type="entry name" value="Nucleic acid-binding proteins"/>
    <property type="match status" value="1"/>
</dbReference>
<dbReference type="Gene3D" id="2.40.50.140">
    <property type="entry name" value="Nucleic acid-binding proteins"/>
    <property type="match status" value="1"/>
</dbReference>
<feature type="domain" description="CSD" evidence="4">
    <location>
        <begin position="2"/>
        <end position="67"/>
    </location>
</feature>
<feature type="transmembrane region" description="Helical" evidence="3">
    <location>
        <begin position="166"/>
        <end position="185"/>
    </location>
</feature>
<reference evidence="5 6" key="1">
    <citation type="submission" date="2019-02" db="EMBL/GenBank/DDBJ databases">
        <title>Deep-cultivation of Planctomycetes and their phenomic and genomic characterization uncovers novel biology.</title>
        <authorList>
            <person name="Wiegand S."/>
            <person name="Jogler M."/>
            <person name="Boedeker C."/>
            <person name="Pinto D."/>
            <person name="Vollmers J."/>
            <person name="Rivas-Marin E."/>
            <person name="Kohn T."/>
            <person name="Peeters S.H."/>
            <person name="Heuer A."/>
            <person name="Rast P."/>
            <person name="Oberbeckmann S."/>
            <person name="Bunk B."/>
            <person name="Jeske O."/>
            <person name="Meyerdierks A."/>
            <person name="Storesund J.E."/>
            <person name="Kallscheuer N."/>
            <person name="Luecker S."/>
            <person name="Lage O.M."/>
            <person name="Pohl T."/>
            <person name="Merkel B.J."/>
            <person name="Hornburger P."/>
            <person name="Mueller R.-W."/>
            <person name="Bruemmer F."/>
            <person name="Labrenz M."/>
            <person name="Spormann A.M."/>
            <person name="Op den Camp H."/>
            <person name="Overmann J."/>
            <person name="Amann R."/>
            <person name="Jetten M.S.M."/>
            <person name="Mascher T."/>
            <person name="Medema M.H."/>
            <person name="Devos D.P."/>
            <person name="Kaster A.-K."/>
            <person name="Ovreas L."/>
            <person name="Rohde M."/>
            <person name="Galperin M.Y."/>
            <person name="Jogler C."/>
        </authorList>
    </citation>
    <scope>NUCLEOTIDE SEQUENCE [LARGE SCALE GENOMIC DNA]</scope>
    <source>
        <strain evidence="5 6">Pan44</strain>
    </source>
</reference>
<dbReference type="AlphaFoldDB" id="A0A517SIP4"/>
<dbReference type="EMBL" id="CP036271">
    <property type="protein sequence ID" value="QDT56003.1"/>
    <property type="molecule type" value="Genomic_DNA"/>
</dbReference>
<accession>A0A517SIP4</accession>
<dbReference type="KEGG" id="ccos:Pan44_40520"/>
<dbReference type="InterPro" id="IPR012340">
    <property type="entry name" value="NA-bd_OB-fold"/>
</dbReference>
<dbReference type="PROSITE" id="PS00352">
    <property type="entry name" value="CSD_1"/>
    <property type="match status" value="1"/>
</dbReference>
<evidence type="ECO:0000256" key="2">
    <source>
        <dbReference type="RuleBase" id="RU000408"/>
    </source>
</evidence>
<dbReference type="Pfam" id="PF00313">
    <property type="entry name" value="CSD"/>
    <property type="match status" value="1"/>
</dbReference>
<dbReference type="Pfam" id="PF06961">
    <property type="entry name" value="DUF1294"/>
    <property type="match status" value="1"/>
</dbReference>
<dbReference type="GO" id="GO:0005829">
    <property type="term" value="C:cytosol"/>
    <property type="evidence" value="ECO:0007669"/>
    <property type="project" value="UniProtKB-ARBA"/>
</dbReference>
<dbReference type="GO" id="GO:0003730">
    <property type="term" value="F:mRNA 3'-UTR binding"/>
    <property type="evidence" value="ECO:0007669"/>
    <property type="project" value="TreeGrafter"/>
</dbReference>
<proteinExistence type="predicted"/>
<dbReference type="RefSeq" id="WP_145032688.1">
    <property type="nucleotide sequence ID" value="NZ_CP036271.1"/>
</dbReference>
<feature type="transmembrane region" description="Helical" evidence="3">
    <location>
        <begin position="104"/>
        <end position="122"/>
    </location>
</feature>
<keyword evidence="6" id="KW-1185">Reference proteome</keyword>
<dbReference type="InterPro" id="IPR019844">
    <property type="entry name" value="CSD_CS"/>
</dbReference>
<dbReference type="InterPro" id="IPR002059">
    <property type="entry name" value="CSP_DNA-bd"/>
</dbReference>
<dbReference type="InterPro" id="IPR011129">
    <property type="entry name" value="CSD"/>
</dbReference>
<dbReference type="InterPro" id="IPR010718">
    <property type="entry name" value="DUF1294"/>
</dbReference>
<evidence type="ECO:0000313" key="6">
    <source>
        <dbReference type="Proteomes" id="UP000315700"/>
    </source>
</evidence>
<evidence type="ECO:0000259" key="4">
    <source>
        <dbReference type="PROSITE" id="PS51857"/>
    </source>
</evidence>
<evidence type="ECO:0000256" key="1">
    <source>
        <dbReference type="ARBA" id="ARBA00022553"/>
    </source>
</evidence>
<sequence>MRLQGTITEWKDEQGFGFITPSDGGPRVFVHIKSFANRHRRPAEGDIVHFETTSDAQGRARAVSVSFEEKAISKEAAGRPSPVVFPAFFLVIVGAAVLLGRLPVALLVLDLTASLAAFVVYYQDKLAARLGRWRTPESTLHLLALIGGWPGALLAQRLLRHKSSKVSFLVVFWGTVILSCAAHAWCLTPSGASELSKWLETVGASK</sequence>
<name>A0A517SIP4_9PLAN</name>
<dbReference type="PROSITE" id="PS51857">
    <property type="entry name" value="CSD_2"/>
    <property type="match status" value="1"/>
</dbReference>
<feature type="transmembrane region" description="Helical" evidence="3">
    <location>
        <begin position="83"/>
        <end position="99"/>
    </location>
</feature>